<evidence type="ECO:0000256" key="1">
    <source>
        <dbReference type="ARBA" id="ARBA00004141"/>
    </source>
</evidence>
<evidence type="ECO:0000256" key="3">
    <source>
        <dbReference type="ARBA" id="ARBA00022989"/>
    </source>
</evidence>
<keyword evidence="5" id="KW-0813">Transport</keyword>
<sequence>MSDFKGSISIPKDGTPWAKFFRFLGPGLLVSVGYMDPGNWATDIEAGSRFGYLLLSIVLFSSLGAIALQYLSLKLGIASGMDLALASRMQFGKKTNLFQWFLAEIAIIATDIAEVLGSALAFKLLFGCSLLTGVAITCLDTFIVLAFAGKGFRKIEAIILGLVATIGICYLVELLLLDLHMPSVLAGYIPSLSLAHDPHSWYLAIGIVGATIMPHNLYLHSAIVQTRKIGVSEVEKRQAIRFSTIDTVVSLSLAFLVNSAILILAASAFHGTGRNEVADIQDAHRLLEPIMGSWLAPLLFAIALLASGQSSTFTGTIAGQVILEGYLNLQLPSWKIRLITRSLALIPAFIGVAWLGDDSTGKLLVITQVILGLQLPFAVYPLVKFTSDKKLMGSFANRRPLKLLTWGLFAVISTANIWLIVQIFN</sequence>
<feature type="transmembrane region" description="Helical" evidence="5">
    <location>
        <begin position="338"/>
        <end position="356"/>
    </location>
</feature>
<keyword evidence="5" id="KW-1003">Cell membrane</keyword>
<comment type="caution">
    <text evidence="6">The sequence shown here is derived from an EMBL/GenBank/DDBJ whole genome shotgun (WGS) entry which is preliminary data.</text>
</comment>
<dbReference type="Proteomes" id="UP001152321">
    <property type="component" value="Unassembled WGS sequence"/>
</dbReference>
<feature type="transmembrane region" description="Helical" evidence="5">
    <location>
        <begin position="201"/>
        <end position="224"/>
    </location>
</feature>
<gene>
    <name evidence="5" type="primary">mntH</name>
    <name evidence="6" type="ORF">NWE73_05245</name>
</gene>
<feature type="transmembrane region" description="Helical" evidence="5">
    <location>
        <begin position="289"/>
        <end position="306"/>
    </location>
</feature>
<dbReference type="PANTHER" id="PTHR11706:SF75">
    <property type="entry name" value="ETHYLENE-INSENSITIVE PROTEIN 2"/>
    <property type="match status" value="1"/>
</dbReference>
<proteinExistence type="inferred from homology"/>
<reference evidence="6" key="1">
    <citation type="submission" date="2022-08" db="EMBL/GenBank/DDBJ databases">
        <title>Novel Bdellovibrio Species Isolated from Svalbard: Designation Bdellovibrio svalbardensis.</title>
        <authorList>
            <person name="Mitchell R.J."/>
            <person name="Choi S.Y."/>
        </authorList>
    </citation>
    <scope>NUCLEOTIDE SEQUENCE</scope>
    <source>
        <strain evidence="6">PAP01</strain>
    </source>
</reference>
<dbReference type="Pfam" id="PF01566">
    <property type="entry name" value="Nramp"/>
    <property type="match status" value="1"/>
</dbReference>
<dbReference type="RefSeq" id="WP_277577225.1">
    <property type="nucleotide sequence ID" value="NZ_JANRMI010000001.1"/>
</dbReference>
<keyword evidence="5" id="KW-0769">Symport</keyword>
<dbReference type="PRINTS" id="PR00447">
    <property type="entry name" value="NATRESASSCMP"/>
</dbReference>
<name>A0ABT6DFX8_9BACT</name>
<evidence type="ECO:0000313" key="7">
    <source>
        <dbReference type="Proteomes" id="UP001152321"/>
    </source>
</evidence>
<dbReference type="EMBL" id="JANRMI010000001">
    <property type="protein sequence ID" value="MDG0815755.1"/>
    <property type="molecule type" value="Genomic_DNA"/>
</dbReference>
<dbReference type="PANTHER" id="PTHR11706">
    <property type="entry name" value="SOLUTE CARRIER PROTEIN FAMILY 11 MEMBER"/>
    <property type="match status" value="1"/>
</dbReference>
<dbReference type="NCBIfam" id="NF037982">
    <property type="entry name" value="Nramp_1"/>
    <property type="match status" value="1"/>
</dbReference>
<comment type="similarity">
    <text evidence="5">Belongs to the NRAMP family.</text>
</comment>
<feature type="transmembrane region" description="Helical" evidence="5">
    <location>
        <begin position="159"/>
        <end position="181"/>
    </location>
</feature>
<dbReference type="NCBIfam" id="NF001923">
    <property type="entry name" value="PRK00701.1"/>
    <property type="match status" value="1"/>
</dbReference>
<evidence type="ECO:0000256" key="5">
    <source>
        <dbReference type="HAMAP-Rule" id="MF_00221"/>
    </source>
</evidence>
<keyword evidence="2 5" id="KW-0812">Transmembrane</keyword>
<comment type="subcellular location">
    <subcellularLocation>
        <location evidence="5">Cell membrane</location>
        <topology evidence="5">Multi-pass membrane protein</topology>
    </subcellularLocation>
    <subcellularLocation>
        <location evidence="1">Membrane</location>
        <topology evidence="1">Multi-pass membrane protein</topology>
    </subcellularLocation>
</comment>
<accession>A0ABT6DFX8</accession>
<organism evidence="6 7">
    <name type="scientific">Bdellovibrio svalbardensis</name>
    <dbReference type="NCBI Taxonomy" id="2972972"/>
    <lineage>
        <taxon>Bacteria</taxon>
        <taxon>Pseudomonadati</taxon>
        <taxon>Bdellovibrionota</taxon>
        <taxon>Bdellovibrionia</taxon>
        <taxon>Bdellovibrionales</taxon>
        <taxon>Pseudobdellovibrionaceae</taxon>
        <taxon>Bdellovibrio</taxon>
    </lineage>
</organism>
<feature type="transmembrane region" description="Helical" evidence="5">
    <location>
        <begin position="50"/>
        <end position="71"/>
    </location>
</feature>
<evidence type="ECO:0000256" key="4">
    <source>
        <dbReference type="ARBA" id="ARBA00023136"/>
    </source>
</evidence>
<feature type="transmembrane region" description="Helical" evidence="5">
    <location>
        <begin position="20"/>
        <end position="38"/>
    </location>
</feature>
<dbReference type="HAMAP" id="MF_00221">
    <property type="entry name" value="NRAMP"/>
    <property type="match status" value="1"/>
</dbReference>
<feature type="transmembrane region" description="Helical" evidence="5">
    <location>
        <begin position="245"/>
        <end position="269"/>
    </location>
</feature>
<feature type="transmembrane region" description="Helical" evidence="5">
    <location>
        <begin position="362"/>
        <end position="383"/>
    </location>
</feature>
<dbReference type="NCBIfam" id="TIGR01197">
    <property type="entry name" value="nramp"/>
    <property type="match status" value="1"/>
</dbReference>
<feature type="transmembrane region" description="Helical" evidence="5">
    <location>
        <begin position="403"/>
        <end position="424"/>
    </location>
</feature>
<evidence type="ECO:0000256" key="2">
    <source>
        <dbReference type="ARBA" id="ARBA00022692"/>
    </source>
</evidence>
<keyword evidence="5" id="KW-0406">Ion transport</keyword>
<protein>
    <recommendedName>
        <fullName evidence="5">Divalent metal cation transporter MntH</fullName>
    </recommendedName>
</protein>
<keyword evidence="7" id="KW-1185">Reference proteome</keyword>
<comment type="function">
    <text evidence="5">H(+)-stimulated, divalent metal cation uptake system.</text>
</comment>
<keyword evidence="3 5" id="KW-1133">Transmembrane helix</keyword>
<keyword evidence="4 5" id="KW-0472">Membrane</keyword>
<dbReference type="InterPro" id="IPR001046">
    <property type="entry name" value="NRAMP_fam"/>
</dbReference>
<evidence type="ECO:0000313" key="6">
    <source>
        <dbReference type="EMBL" id="MDG0815755.1"/>
    </source>
</evidence>
<feature type="transmembrane region" description="Helical" evidence="5">
    <location>
        <begin position="97"/>
        <end position="118"/>
    </location>
</feature>
<feature type="transmembrane region" description="Helical" evidence="5">
    <location>
        <begin position="124"/>
        <end position="147"/>
    </location>
</feature>